<dbReference type="PROSITE" id="PS50931">
    <property type="entry name" value="HTH_LYSR"/>
    <property type="match status" value="1"/>
</dbReference>
<dbReference type="InterPro" id="IPR036390">
    <property type="entry name" value="WH_DNA-bd_sf"/>
</dbReference>
<dbReference type="AlphaFoldDB" id="A0A5E7IFK9"/>
<dbReference type="SUPFAM" id="SSF46785">
    <property type="entry name" value="Winged helix' DNA-binding domain"/>
    <property type="match status" value="1"/>
</dbReference>
<evidence type="ECO:0000256" key="3">
    <source>
        <dbReference type="ARBA" id="ARBA00023125"/>
    </source>
</evidence>
<evidence type="ECO:0000256" key="2">
    <source>
        <dbReference type="ARBA" id="ARBA00023015"/>
    </source>
</evidence>
<dbReference type="InterPro" id="IPR036388">
    <property type="entry name" value="WH-like_DNA-bd_sf"/>
</dbReference>
<comment type="similarity">
    <text evidence="1">Belongs to the LysR transcriptional regulatory family.</text>
</comment>
<name>A0A5E7IFK9_PSEFL</name>
<dbReference type="SUPFAM" id="SSF53850">
    <property type="entry name" value="Periplasmic binding protein-like II"/>
    <property type="match status" value="1"/>
</dbReference>
<dbReference type="PRINTS" id="PR00039">
    <property type="entry name" value="HTHLYSR"/>
</dbReference>
<dbReference type="PANTHER" id="PTHR30537:SF5">
    <property type="entry name" value="HTH-TYPE TRANSCRIPTIONAL ACTIVATOR TTDR-RELATED"/>
    <property type="match status" value="1"/>
</dbReference>
<dbReference type="Proteomes" id="UP000326067">
    <property type="component" value="Unassembled WGS sequence"/>
</dbReference>
<dbReference type="Pfam" id="PF03466">
    <property type="entry name" value="LysR_substrate"/>
    <property type="match status" value="1"/>
</dbReference>
<protein>
    <submittedName>
        <fullName evidence="6">HTH-type transcriptional regulator PgrR</fullName>
    </submittedName>
</protein>
<keyword evidence="3" id="KW-0238">DNA-binding</keyword>
<keyword evidence="4" id="KW-0804">Transcription</keyword>
<feature type="domain" description="HTH lysR-type" evidence="5">
    <location>
        <begin position="33"/>
        <end position="90"/>
    </location>
</feature>
<evidence type="ECO:0000313" key="7">
    <source>
        <dbReference type="Proteomes" id="UP000326067"/>
    </source>
</evidence>
<dbReference type="InterPro" id="IPR058163">
    <property type="entry name" value="LysR-type_TF_proteobact-type"/>
</dbReference>
<dbReference type="Gene3D" id="3.40.190.290">
    <property type="match status" value="1"/>
</dbReference>
<evidence type="ECO:0000256" key="1">
    <source>
        <dbReference type="ARBA" id="ARBA00009437"/>
    </source>
</evidence>
<proteinExistence type="inferred from homology"/>
<evidence type="ECO:0000256" key="4">
    <source>
        <dbReference type="ARBA" id="ARBA00023163"/>
    </source>
</evidence>
<dbReference type="EMBL" id="CABVIC010000001">
    <property type="protein sequence ID" value="VVO74666.1"/>
    <property type="molecule type" value="Genomic_DNA"/>
</dbReference>
<keyword evidence="2" id="KW-0805">Transcription regulation</keyword>
<dbReference type="InterPro" id="IPR000847">
    <property type="entry name" value="LysR_HTH_N"/>
</dbReference>
<dbReference type="PANTHER" id="PTHR30537">
    <property type="entry name" value="HTH-TYPE TRANSCRIPTIONAL REGULATOR"/>
    <property type="match status" value="1"/>
</dbReference>
<dbReference type="GO" id="GO:0003700">
    <property type="term" value="F:DNA-binding transcription factor activity"/>
    <property type="evidence" value="ECO:0007669"/>
    <property type="project" value="InterPro"/>
</dbReference>
<dbReference type="CDD" id="cd08422">
    <property type="entry name" value="PBP2_CrgA_like"/>
    <property type="match status" value="1"/>
</dbReference>
<dbReference type="FunFam" id="1.10.10.10:FF:000001">
    <property type="entry name" value="LysR family transcriptional regulator"/>
    <property type="match status" value="1"/>
</dbReference>
<reference evidence="6 7" key="1">
    <citation type="submission" date="2019-09" db="EMBL/GenBank/DDBJ databases">
        <authorList>
            <person name="Chandra G."/>
            <person name="Truman W A."/>
        </authorList>
    </citation>
    <scope>NUCLEOTIDE SEQUENCE [LARGE SCALE GENOMIC DNA]</scope>
    <source>
        <strain evidence="6">PS847</strain>
    </source>
</reference>
<evidence type="ECO:0000313" key="6">
    <source>
        <dbReference type="EMBL" id="VVO74666.1"/>
    </source>
</evidence>
<dbReference type="GO" id="GO:0003677">
    <property type="term" value="F:DNA binding"/>
    <property type="evidence" value="ECO:0007669"/>
    <property type="project" value="UniProtKB-KW"/>
</dbReference>
<sequence>MAFDGQRLRFGSHIDNWARSRFTSAMKAQIGLDRLTGLIAFARAASLGSYTAAARALSVSPSAISKSVQRLEEHFGLMLFTRTTRSLVLTPEGRDLYERALRILREVEDIDQAAVASRAEPSGVLKVTAPLPIGLNILAPALPRFREQYPKVTIDLRLGDQYADVIEQGIDVAVRVGNLADSRLISRPLGPHRIGAFASPDYLQRKGTPLTAEDLAEHECVNFRYQSTGQSLRWPYLAGDRQLELAPDAAFTVDASDAVAAVLAAGGGIGISPHYVAAAYVRRGELVPVLPQFTVERFAITALWPESRRGSPNVKAFTAFLLELFPATPPWDEVIQTYVEGSGPA</sequence>
<evidence type="ECO:0000259" key="5">
    <source>
        <dbReference type="PROSITE" id="PS50931"/>
    </source>
</evidence>
<organism evidence="6 7">
    <name type="scientific">Pseudomonas fluorescens</name>
    <dbReference type="NCBI Taxonomy" id="294"/>
    <lineage>
        <taxon>Bacteria</taxon>
        <taxon>Pseudomonadati</taxon>
        <taxon>Pseudomonadota</taxon>
        <taxon>Gammaproteobacteria</taxon>
        <taxon>Pseudomonadales</taxon>
        <taxon>Pseudomonadaceae</taxon>
        <taxon>Pseudomonas</taxon>
    </lineage>
</organism>
<dbReference type="InterPro" id="IPR005119">
    <property type="entry name" value="LysR_subst-bd"/>
</dbReference>
<accession>A0A5E7IFK9</accession>
<gene>
    <name evidence="6" type="primary">pgrR_7</name>
    <name evidence="6" type="ORF">PS847_01495</name>
</gene>
<dbReference type="Pfam" id="PF00126">
    <property type="entry name" value="HTH_1"/>
    <property type="match status" value="1"/>
</dbReference>
<dbReference type="Gene3D" id="1.10.10.10">
    <property type="entry name" value="Winged helix-like DNA-binding domain superfamily/Winged helix DNA-binding domain"/>
    <property type="match status" value="1"/>
</dbReference>